<sequence length="341" mass="39901">MYIRLKTFITYNNILVEAQNGFREGRSAESAILTFLDKIFEALDTKIMTIGIFLDLSKAYDVINHKILLTKLEDYGFRGVVNNWLQSYLTGHKQYVEVKYKGNKDIILDNVKSDLKEIHSGVPQGSILGPVLFLLFINDLTRHILDADVVLFVDDTNILIQAEDENVIQMKINRTMNTLYKWFYTNGLVINTEKSAAMSFHSWQDKNPIKPQIRFNNIDITYTSEIKFLGICLMESLKWEAHIKALWSKLNQSLYMLQSLKYSTSIKLWRSMYFAHFHSYIRYGIIFWGNSGESQKVFKLQKKAIRLMSNVRRNTSCRELFKRWNILNSPLCIYYGNNMLC</sequence>
<protein>
    <recommendedName>
        <fullName evidence="1">Reverse transcriptase domain-containing protein</fullName>
    </recommendedName>
</protein>
<evidence type="ECO:0000313" key="3">
    <source>
        <dbReference type="Proteomes" id="UP000502823"/>
    </source>
</evidence>
<dbReference type="InterPro" id="IPR043502">
    <property type="entry name" value="DNA/RNA_pol_sf"/>
</dbReference>
<accession>A0A6L2Q3L4</accession>
<comment type="caution">
    <text evidence="2">The sequence shown here is derived from an EMBL/GenBank/DDBJ whole genome shotgun (WGS) entry which is preliminary data.</text>
</comment>
<dbReference type="AlphaFoldDB" id="A0A6L2Q3L4"/>
<dbReference type="PANTHER" id="PTHR33332">
    <property type="entry name" value="REVERSE TRANSCRIPTASE DOMAIN-CONTAINING PROTEIN"/>
    <property type="match status" value="1"/>
</dbReference>
<gene>
    <name evidence="2" type="ORF">Cfor_08358</name>
</gene>
<feature type="domain" description="Reverse transcriptase" evidence="1">
    <location>
        <begin position="1"/>
        <end position="233"/>
    </location>
</feature>
<dbReference type="CDD" id="cd01650">
    <property type="entry name" value="RT_nLTR_like"/>
    <property type="match status" value="1"/>
</dbReference>
<dbReference type="GO" id="GO:0071897">
    <property type="term" value="P:DNA biosynthetic process"/>
    <property type="evidence" value="ECO:0007669"/>
    <property type="project" value="UniProtKB-ARBA"/>
</dbReference>
<organism evidence="2 3">
    <name type="scientific">Coptotermes formosanus</name>
    <name type="common">Formosan subterranean termite</name>
    <dbReference type="NCBI Taxonomy" id="36987"/>
    <lineage>
        <taxon>Eukaryota</taxon>
        <taxon>Metazoa</taxon>
        <taxon>Ecdysozoa</taxon>
        <taxon>Arthropoda</taxon>
        <taxon>Hexapoda</taxon>
        <taxon>Insecta</taxon>
        <taxon>Pterygota</taxon>
        <taxon>Neoptera</taxon>
        <taxon>Polyneoptera</taxon>
        <taxon>Dictyoptera</taxon>
        <taxon>Blattodea</taxon>
        <taxon>Blattoidea</taxon>
        <taxon>Termitoidae</taxon>
        <taxon>Rhinotermitidae</taxon>
        <taxon>Coptotermes</taxon>
    </lineage>
</organism>
<dbReference type="SUPFAM" id="SSF56672">
    <property type="entry name" value="DNA/RNA polymerases"/>
    <property type="match status" value="1"/>
</dbReference>
<keyword evidence="3" id="KW-1185">Reference proteome</keyword>
<dbReference type="OrthoDB" id="414730at2759"/>
<dbReference type="InterPro" id="IPR000477">
    <property type="entry name" value="RT_dom"/>
</dbReference>
<dbReference type="Proteomes" id="UP000502823">
    <property type="component" value="Unassembled WGS sequence"/>
</dbReference>
<name>A0A6L2Q3L4_COPFO</name>
<dbReference type="Pfam" id="PF00078">
    <property type="entry name" value="RVT_1"/>
    <property type="match status" value="1"/>
</dbReference>
<reference evidence="3" key="1">
    <citation type="submission" date="2020-01" db="EMBL/GenBank/DDBJ databases">
        <title>Draft genome sequence of the Termite Coptotermes fromosanus.</title>
        <authorList>
            <person name="Itakura S."/>
            <person name="Yosikawa Y."/>
            <person name="Umezawa K."/>
        </authorList>
    </citation>
    <scope>NUCLEOTIDE SEQUENCE [LARGE SCALE GENOMIC DNA]</scope>
</reference>
<evidence type="ECO:0000259" key="1">
    <source>
        <dbReference type="PROSITE" id="PS50878"/>
    </source>
</evidence>
<evidence type="ECO:0000313" key="2">
    <source>
        <dbReference type="EMBL" id="GFG39409.1"/>
    </source>
</evidence>
<dbReference type="EMBL" id="BLKM01000900">
    <property type="protein sequence ID" value="GFG39409.1"/>
    <property type="molecule type" value="Genomic_DNA"/>
</dbReference>
<proteinExistence type="predicted"/>
<dbReference type="PROSITE" id="PS50878">
    <property type="entry name" value="RT_POL"/>
    <property type="match status" value="1"/>
</dbReference>
<dbReference type="InParanoid" id="A0A6L2Q3L4"/>